<dbReference type="InterPro" id="IPR054539">
    <property type="entry name" value="Beta-prop_PDH"/>
</dbReference>
<evidence type="ECO:0000259" key="1">
    <source>
        <dbReference type="Pfam" id="PF22807"/>
    </source>
</evidence>
<dbReference type="AlphaFoldDB" id="A0A6A5BC96"/>
<gene>
    <name evidence="2" type="ORF">FDP41_009425</name>
</gene>
<proteinExistence type="predicted"/>
<reference evidence="2 3" key="1">
    <citation type="journal article" date="2019" name="Sci. Rep.">
        <title>Nanopore sequencing improves the draft genome of the human pathogenic amoeba Naegleria fowleri.</title>
        <authorList>
            <person name="Liechti N."/>
            <person name="Schurch N."/>
            <person name="Bruggmann R."/>
            <person name="Wittwer M."/>
        </authorList>
    </citation>
    <scope>NUCLEOTIDE SEQUENCE [LARGE SCALE GENOMIC DNA]</scope>
    <source>
        <strain evidence="2 3">ATCC 30894</strain>
    </source>
</reference>
<dbReference type="RefSeq" id="XP_044557236.1">
    <property type="nucleotide sequence ID" value="XM_044713382.1"/>
</dbReference>
<dbReference type="EMBL" id="VFQX01000068">
    <property type="protein sequence ID" value="KAF0972522.1"/>
    <property type="molecule type" value="Genomic_DNA"/>
</dbReference>
<evidence type="ECO:0000313" key="2">
    <source>
        <dbReference type="EMBL" id="KAF0972522.1"/>
    </source>
</evidence>
<dbReference type="Pfam" id="PF22807">
    <property type="entry name" value="TrAA12"/>
    <property type="match status" value="1"/>
</dbReference>
<dbReference type="SUPFAM" id="SSF50952">
    <property type="entry name" value="Soluble quinoprotein glucose dehydrogenase"/>
    <property type="match status" value="1"/>
</dbReference>
<dbReference type="InterPro" id="IPR011041">
    <property type="entry name" value="Quinoprot_gluc/sorb_DH_b-prop"/>
</dbReference>
<evidence type="ECO:0000313" key="3">
    <source>
        <dbReference type="Proteomes" id="UP000444721"/>
    </source>
</evidence>
<dbReference type="Gene3D" id="2.120.10.30">
    <property type="entry name" value="TolB, C-terminal domain"/>
    <property type="match status" value="1"/>
</dbReference>
<name>A0A6A5BC96_NAEFO</name>
<dbReference type="VEuPathDB" id="AmoebaDB:FDP41_009425"/>
<dbReference type="VEuPathDB" id="AmoebaDB:NF0056610"/>
<dbReference type="Proteomes" id="UP000444721">
    <property type="component" value="Unassembled WGS sequence"/>
</dbReference>
<accession>A0A6A5BC96</accession>
<organism evidence="2 3">
    <name type="scientific">Naegleria fowleri</name>
    <name type="common">Brain eating amoeba</name>
    <dbReference type="NCBI Taxonomy" id="5763"/>
    <lineage>
        <taxon>Eukaryota</taxon>
        <taxon>Discoba</taxon>
        <taxon>Heterolobosea</taxon>
        <taxon>Tetramitia</taxon>
        <taxon>Eutetramitia</taxon>
        <taxon>Vahlkampfiidae</taxon>
        <taxon>Naegleria</taxon>
    </lineage>
</organism>
<comment type="caution">
    <text evidence="2">The sequence shown here is derived from an EMBL/GenBank/DDBJ whole genome shotgun (WGS) entry which is preliminary data.</text>
</comment>
<dbReference type="VEuPathDB" id="AmoebaDB:NfTy_062320"/>
<dbReference type="InterPro" id="IPR011042">
    <property type="entry name" value="6-blade_b-propeller_TolB-like"/>
</dbReference>
<protein>
    <recommendedName>
        <fullName evidence="1">Pyrroloquinoline quinone-dependent pyranose dehydrogenase beta-propeller domain-containing protein</fullName>
    </recommendedName>
</protein>
<keyword evidence="3" id="KW-1185">Reference proteome</keyword>
<feature type="domain" description="Pyrroloquinoline quinone-dependent pyranose dehydrogenase beta-propeller" evidence="1">
    <location>
        <begin position="246"/>
        <end position="451"/>
    </location>
</feature>
<sequence>MSYGVTSSSSSSAIGLLFILMLCGVNLFCHLSFAQDTLPLNTLQFGPAVPLELAQNRSLIRVLARVPNARELDLFEKNSTHSYLFVSSPGTGAIHILSLYHDTSRFNRTMNDSTLLSDFNSSSGYVQLLSQDIIVNAMSNSPNGVAYDSSTDTLYVGEIATIYMVLNVISKYESGQRSASMYQKIPVQSYDPNSWHGFKYIRIHKQKMYVPVGAPCNTCILTDLFGTITSFELPKDVNNFSGQAPKRVEATGVRNSVGFDFDPNNDSILYFTDNGRDYMGNLIPGDEFNKLILNNEGDSNIKSFGFPYCHANGIVDPDMNPNESVMSCSNGNYVKPIVVLDAHVAALGTIFFRNSEASLWKQFLNVNRSVFIAEHGSWNRDPPFGYRVMMISDVKDEQKAPNGYTVFLEGWLTKGTSKYWGRPVDVRQLNKGPVGSLFISDDYAGVVYVVEFDTTSVIKKNQGNASGTRSNSPFMITLITGLVIVLLNVQI</sequence>
<dbReference type="OrthoDB" id="507128at2759"/>
<dbReference type="GeneID" id="68116641"/>